<evidence type="ECO:0000313" key="8">
    <source>
        <dbReference type="Proteomes" id="UP000229401"/>
    </source>
</evidence>
<evidence type="ECO:0000256" key="6">
    <source>
        <dbReference type="SAM" id="Phobius"/>
    </source>
</evidence>
<comment type="similarity">
    <text evidence="2">Belongs to the oxidase-dependent Fe transporter (OFeT) (TC 9.A.10.1) family.</text>
</comment>
<keyword evidence="3 6" id="KW-0812">Transmembrane</keyword>
<evidence type="ECO:0000256" key="2">
    <source>
        <dbReference type="ARBA" id="ARBA00008333"/>
    </source>
</evidence>
<gene>
    <name evidence="7" type="ORF">COY87_00395</name>
</gene>
<feature type="transmembrane region" description="Helical" evidence="6">
    <location>
        <begin position="73"/>
        <end position="93"/>
    </location>
</feature>
<name>A0A2M7QKN3_9BACT</name>
<evidence type="ECO:0000256" key="5">
    <source>
        <dbReference type="ARBA" id="ARBA00023136"/>
    </source>
</evidence>
<dbReference type="PANTHER" id="PTHR31632:SF2">
    <property type="entry name" value="PLASMA MEMBRANE IRON PERMEASE"/>
    <property type="match status" value="1"/>
</dbReference>
<proteinExistence type="inferred from homology"/>
<sequence>MFPSFIITFREVIEASLILATIIGILVKINQRKSIKTVTYAALLAITLSIGLIGLGSLIGIEIQELYEKSEAYIEGILSITTALFITRAVFFLHKFFSEQHKAYLESKIKSVLDQSE</sequence>
<protein>
    <submittedName>
        <fullName evidence="7">Uncharacterized protein</fullName>
    </submittedName>
</protein>
<dbReference type="PANTHER" id="PTHR31632">
    <property type="entry name" value="IRON TRANSPORTER FTH1"/>
    <property type="match status" value="1"/>
</dbReference>
<dbReference type="AlphaFoldDB" id="A0A2M7QKN3"/>
<dbReference type="EMBL" id="PFLI01000015">
    <property type="protein sequence ID" value="PIY72545.1"/>
    <property type="molecule type" value="Genomic_DNA"/>
</dbReference>
<reference evidence="8" key="1">
    <citation type="submission" date="2017-09" db="EMBL/GenBank/DDBJ databases">
        <title>Depth-based differentiation of microbial function through sediment-hosted aquifers and enrichment of novel symbionts in the deep terrestrial subsurface.</title>
        <authorList>
            <person name="Probst A.J."/>
            <person name="Ladd B."/>
            <person name="Jarett J.K."/>
            <person name="Geller-Mcgrath D.E."/>
            <person name="Sieber C.M.K."/>
            <person name="Emerson J.B."/>
            <person name="Anantharaman K."/>
            <person name="Thomas B.C."/>
            <person name="Malmstrom R."/>
            <person name="Stieglmeier M."/>
            <person name="Klingl A."/>
            <person name="Woyke T."/>
            <person name="Ryan C.M."/>
            <person name="Banfield J.F."/>
        </authorList>
    </citation>
    <scope>NUCLEOTIDE SEQUENCE [LARGE SCALE GENOMIC DNA]</scope>
</reference>
<evidence type="ECO:0000256" key="4">
    <source>
        <dbReference type="ARBA" id="ARBA00022989"/>
    </source>
</evidence>
<feature type="transmembrane region" description="Helical" evidence="6">
    <location>
        <begin position="41"/>
        <end position="61"/>
    </location>
</feature>
<dbReference type="InterPro" id="IPR004923">
    <property type="entry name" value="FTR1/Fip1/EfeU"/>
</dbReference>
<dbReference type="Proteomes" id="UP000229401">
    <property type="component" value="Unassembled WGS sequence"/>
</dbReference>
<evidence type="ECO:0000313" key="7">
    <source>
        <dbReference type="EMBL" id="PIY72545.1"/>
    </source>
</evidence>
<dbReference type="GO" id="GO:0015093">
    <property type="term" value="F:ferrous iron transmembrane transporter activity"/>
    <property type="evidence" value="ECO:0007669"/>
    <property type="project" value="TreeGrafter"/>
</dbReference>
<comment type="caution">
    <text evidence="7">The sequence shown here is derived from an EMBL/GenBank/DDBJ whole genome shotgun (WGS) entry which is preliminary data.</text>
</comment>
<comment type="subcellular location">
    <subcellularLocation>
        <location evidence="1">Membrane</location>
        <topology evidence="1">Multi-pass membrane protein</topology>
    </subcellularLocation>
</comment>
<evidence type="ECO:0000256" key="3">
    <source>
        <dbReference type="ARBA" id="ARBA00022692"/>
    </source>
</evidence>
<accession>A0A2M7QKN3</accession>
<dbReference type="GO" id="GO:0033573">
    <property type="term" value="C:high-affinity iron permease complex"/>
    <property type="evidence" value="ECO:0007669"/>
    <property type="project" value="InterPro"/>
</dbReference>
<organism evidence="7 8">
    <name type="scientific">Candidatus Roizmanbacteria bacterium CG_4_10_14_0_8_um_filter_33_9</name>
    <dbReference type="NCBI Taxonomy" id="1974826"/>
    <lineage>
        <taxon>Bacteria</taxon>
        <taxon>Candidatus Roizmaniibacteriota</taxon>
    </lineage>
</organism>
<keyword evidence="5 6" id="KW-0472">Membrane</keyword>
<evidence type="ECO:0000256" key="1">
    <source>
        <dbReference type="ARBA" id="ARBA00004141"/>
    </source>
</evidence>
<dbReference type="Pfam" id="PF03239">
    <property type="entry name" value="FTR1"/>
    <property type="match status" value="1"/>
</dbReference>
<keyword evidence="4 6" id="KW-1133">Transmembrane helix</keyword>
<feature type="transmembrane region" description="Helical" evidence="6">
    <location>
        <begin position="12"/>
        <end position="29"/>
    </location>
</feature>